<dbReference type="OrthoDB" id="282887at2"/>
<dbReference type="KEGG" id="gog:C1280_04970"/>
<keyword evidence="1" id="KW-0732">Signal</keyword>
<dbReference type="InterPro" id="IPR006311">
    <property type="entry name" value="TAT_signal"/>
</dbReference>
<evidence type="ECO:0000256" key="1">
    <source>
        <dbReference type="SAM" id="SignalP"/>
    </source>
</evidence>
<organism evidence="2 3">
    <name type="scientific">Gemmata obscuriglobus</name>
    <dbReference type="NCBI Taxonomy" id="114"/>
    <lineage>
        <taxon>Bacteria</taxon>
        <taxon>Pseudomonadati</taxon>
        <taxon>Planctomycetota</taxon>
        <taxon>Planctomycetia</taxon>
        <taxon>Gemmatales</taxon>
        <taxon>Gemmataceae</taxon>
        <taxon>Gemmata</taxon>
    </lineage>
</organism>
<dbReference type="PROSITE" id="PS51318">
    <property type="entry name" value="TAT"/>
    <property type="match status" value="1"/>
</dbReference>
<dbReference type="Proteomes" id="UP000245802">
    <property type="component" value="Chromosome"/>
</dbReference>
<keyword evidence="3" id="KW-1185">Reference proteome</keyword>
<feature type="signal peptide" evidence="1">
    <location>
        <begin position="1"/>
        <end position="26"/>
    </location>
</feature>
<sequence length="170" mass="17666">MSQDRRSVLTALGLALPFGLSSGAGALARSTTHAAPALRFRSFEESVAAAFGSESALTADAALPGEAFPCRRIEVGHSELLESGVQGCHNDRPFAGFPAGHLRIVRTGGCPGPVFRGVRLYVLTVDVVWTGGRACGEPSRPLDFALLPPAPVFGDGQPAARAVRSVSSRV</sequence>
<reference evidence="2 3" key="1">
    <citation type="submission" date="2018-01" db="EMBL/GenBank/DDBJ databases">
        <title>G. obscuriglobus.</title>
        <authorList>
            <person name="Franke J."/>
            <person name="Blomberg W."/>
            <person name="Selmecki A."/>
        </authorList>
    </citation>
    <scope>NUCLEOTIDE SEQUENCE [LARGE SCALE GENOMIC DNA]</scope>
    <source>
        <strain evidence="2 3">DSM 5831</strain>
    </source>
</reference>
<dbReference type="RefSeq" id="WP_010044439.1">
    <property type="nucleotide sequence ID" value="NZ_CP025958.1"/>
</dbReference>
<evidence type="ECO:0000313" key="2">
    <source>
        <dbReference type="EMBL" id="AWM36434.1"/>
    </source>
</evidence>
<dbReference type="EMBL" id="CP025958">
    <property type="protein sequence ID" value="AWM36434.1"/>
    <property type="molecule type" value="Genomic_DNA"/>
</dbReference>
<proteinExistence type="predicted"/>
<dbReference type="AlphaFoldDB" id="A0A2Z3H494"/>
<evidence type="ECO:0000313" key="3">
    <source>
        <dbReference type="Proteomes" id="UP000245802"/>
    </source>
</evidence>
<protein>
    <submittedName>
        <fullName evidence="2">Uncharacterized protein</fullName>
    </submittedName>
</protein>
<accession>A0A2Z3H494</accession>
<gene>
    <name evidence="2" type="ORF">C1280_04970</name>
</gene>
<name>A0A2Z3H494_9BACT</name>
<feature type="chain" id="PRO_5016432346" evidence="1">
    <location>
        <begin position="27"/>
        <end position="170"/>
    </location>
</feature>